<organism evidence="1 2">
    <name type="scientific">Biomphalaria pfeifferi</name>
    <name type="common">Bloodfluke planorb</name>
    <name type="synonym">Freshwater snail</name>
    <dbReference type="NCBI Taxonomy" id="112525"/>
    <lineage>
        <taxon>Eukaryota</taxon>
        <taxon>Metazoa</taxon>
        <taxon>Spiralia</taxon>
        <taxon>Lophotrochozoa</taxon>
        <taxon>Mollusca</taxon>
        <taxon>Gastropoda</taxon>
        <taxon>Heterobranchia</taxon>
        <taxon>Euthyneura</taxon>
        <taxon>Panpulmonata</taxon>
        <taxon>Hygrophila</taxon>
        <taxon>Lymnaeoidea</taxon>
        <taxon>Planorbidae</taxon>
        <taxon>Biomphalaria</taxon>
    </lineage>
</organism>
<reference evidence="1" key="1">
    <citation type="journal article" date="2023" name="PLoS Negl. Trop. Dis.">
        <title>A genome sequence for Biomphalaria pfeifferi, the major vector snail for the human-infecting parasite Schistosoma mansoni.</title>
        <authorList>
            <person name="Bu L."/>
            <person name="Lu L."/>
            <person name="Laidemitt M.R."/>
            <person name="Zhang S.M."/>
            <person name="Mutuku M."/>
            <person name="Mkoji G."/>
            <person name="Steinauer M."/>
            <person name="Loker E.S."/>
        </authorList>
    </citation>
    <scope>NUCLEOTIDE SEQUENCE</scope>
    <source>
        <strain evidence="1">KasaAsao</strain>
    </source>
</reference>
<protein>
    <submittedName>
        <fullName evidence="1">Uncharacterized protein</fullName>
    </submittedName>
</protein>
<name>A0AAD8F0A3_BIOPF</name>
<sequence length="75" mass="8555">MKKSIEYQKQGNSNPSTLINHQQKRGALFFPAVTLFHSPRKLVDTINFPHDQPPFGNILLGLNCLSRRDGVRIPR</sequence>
<dbReference type="AlphaFoldDB" id="A0AAD8F0A3"/>
<evidence type="ECO:0000313" key="1">
    <source>
        <dbReference type="EMBL" id="KAK0045636.1"/>
    </source>
</evidence>
<evidence type="ECO:0000313" key="2">
    <source>
        <dbReference type="Proteomes" id="UP001233172"/>
    </source>
</evidence>
<proteinExistence type="predicted"/>
<comment type="caution">
    <text evidence="1">The sequence shown here is derived from an EMBL/GenBank/DDBJ whole genome shotgun (WGS) entry which is preliminary data.</text>
</comment>
<keyword evidence="2" id="KW-1185">Reference proteome</keyword>
<dbReference type="EMBL" id="JASAOG010000177">
    <property type="protein sequence ID" value="KAK0045636.1"/>
    <property type="molecule type" value="Genomic_DNA"/>
</dbReference>
<dbReference type="Proteomes" id="UP001233172">
    <property type="component" value="Unassembled WGS sequence"/>
</dbReference>
<accession>A0AAD8F0A3</accession>
<reference evidence="1" key="2">
    <citation type="submission" date="2023-04" db="EMBL/GenBank/DDBJ databases">
        <authorList>
            <person name="Bu L."/>
            <person name="Lu L."/>
            <person name="Laidemitt M.R."/>
            <person name="Zhang S.M."/>
            <person name="Mutuku M."/>
            <person name="Mkoji G."/>
            <person name="Steinauer M."/>
            <person name="Loker E.S."/>
        </authorList>
    </citation>
    <scope>NUCLEOTIDE SEQUENCE</scope>
    <source>
        <strain evidence="1">KasaAsao</strain>
        <tissue evidence="1">Whole Snail</tissue>
    </source>
</reference>
<gene>
    <name evidence="1" type="ORF">Bpfe_024888</name>
</gene>